<dbReference type="Proteomes" id="UP001164727">
    <property type="component" value="Chromosome"/>
</dbReference>
<dbReference type="RefSeq" id="WP_308738520.1">
    <property type="nucleotide sequence ID" value="NZ_CP114006.1"/>
</dbReference>
<evidence type="ECO:0000313" key="1">
    <source>
        <dbReference type="EMBL" id="WAN63032.1"/>
    </source>
</evidence>
<keyword evidence="2" id="KW-1185">Reference proteome</keyword>
<reference evidence="1 2" key="1">
    <citation type="journal article" date="2023" name="Microbiol. Resour. Announc.">
        <title>Complete Genome of 'Candidatus Phytoplasma rubi' RS, a Phytopathogenic Bacterium Associated with Rubus Stunt Disease.</title>
        <authorList>
            <person name="Duckeck D."/>
            <person name="Zubert C."/>
            <person name="Bohm J.W."/>
            <person name="Carminati G."/>
            <person name="Schneider B."/>
            <person name="Kube M."/>
        </authorList>
    </citation>
    <scope>NUCLEOTIDE SEQUENCE [LARGE SCALE GENOMIC DNA]</scope>
    <source>
        <strain evidence="1 2">RS</strain>
    </source>
</reference>
<name>A0ABY7BQC9_9MOLU</name>
<dbReference type="EMBL" id="CP114006">
    <property type="protein sequence ID" value="WAN63032.1"/>
    <property type="molecule type" value="Genomic_DNA"/>
</dbReference>
<organism evidence="1 2">
    <name type="scientific">Candidatus Phytoplasma rubi</name>
    <dbReference type="NCBI Taxonomy" id="399025"/>
    <lineage>
        <taxon>Bacteria</taxon>
        <taxon>Bacillati</taxon>
        <taxon>Mycoplasmatota</taxon>
        <taxon>Mollicutes</taxon>
        <taxon>Acholeplasmatales</taxon>
        <taxon>Acholeplasmataceae</taxon>
        <taxon>Candidatus Phytoplasma</taxon>
        <taxon>16SrV (Elm yellows group)</taxon>
    </lineage>
</organism>
<evidence type="ECO:0000313" key="2">
    <source>
        <dbReference type="Proteomes" id="UP001164727"/>
    </source>
</evidence>
<gene>
    <name evidence="1" type="ORF">RS022_00190</name>
</gene>
<sequence>MATQPQFIRHDIQVFSKESIPEILKYFDIKAFLYDISSPSYNPYGYTFFDPKLKNPPQGLIGVYFKPRINPFNEKYPDEDNEYTLEGLLKYKIAIEEAFIFWNAQEKPQEIQPKITFVFRDIFTDQKKEEEINNYLIENNLIKEPKLIKLGCYNATLHTGLVLPLPSKTFHDVPIDAIYFDDGIRILSENQKTQSLRRKLEWRIQDLLKLSNGAKNIYLFIFNVQKRNKIIELPDSSEPYTSIRDWKYENNLYTFPPLIKEGKYDEEIKKVEISFEITSPSYKKINIPFKFKIIFHLFETDNTIYLILCSDNSFKIKLAEQYRINYIKWLNQCPIQYGCYYTGNEIRDKLGRYSKTIYDQNGNTHFYRYIEGFFIDDWGIDGDYFRTRNEIKYISYFLNTTPPPQKPKELNL</sequence>
<proteinExistence type="predicted"/>
<protein>
    <submittedName>
        <fullName evidence="1">Uncharacterized protein</fullName>
    </submittedName>
</protein>
<accession>A0ABY7BQC9</accession>